<protein>
    <recommendedName>
        <fullName evidence="5">NADP-dependent oxidoreductase domain-containing protein</fullName>
    </recommendedName>
</protein>
<feature type="compositionally biased region" description="Low complexity" evidence="4">
    <location>
        <begin position="66"/>
        <end position="79"/>
    </location>
</feature>
<accession>A0A317WZW8</accession>
<sequence length="150" mass="16359">MSVRNSLKNLRTDYIDILYVHAWDYSTAPRSRSSCKSLNHLVAQGEGPVSGYQRHAGVGGHHKANTIRSIRSPTTPPTETETDSVRTSPLTLLGHEAQVSAVLDVVALAYAMQKTPYFFPVVGGGRKVEHLRANVEALSLELTPPPPGRM</sequence>
<dbReference type="GO" id="GO:0016491">
    <property type="term" value="F:oxidoreductase activity"/>
    <property type="evidence" value="ECO:0007669"/>
    <property type="project" value="UniProtKB-KW"/>
</dbReference>
<evidence type="ECO:0000256" key="4">
    <source>
        <dbReference type="SAM" id="MobiDB-lite"/>
    </source>
</evidence>
<proteinExistence type="inferred from homology"/>
<organism evidence="6 7">
    <name type="scientific">Aspergillus heteromorphus CBS 117.55</name>
    <dbReference type="NCBI Taxonomy" id="1448321"/>
    <lineage>
        <taxon>Eukaryota</taxon>
        <taxon>Fungi</taxon>
        <taxon>Dikarya</taxon>
        <taxon>Ascomycota</taxon>
        <taxon>Pezizomycotina</taxon>
        <taxon>Eurotiomycetes</taxon>
        <taxon>Eurotiomycetidae</taxon>
        <taxon>Eurotiales</taxon>
        <taxon>Aspergillaceae</taxon>
        <taxon>Aspergillus</taxon>
        <taxon>Aspergillus subgen. Circumdati</taxon>
    </lineage>
</organism>
<gene>
    <name evidence="6" type="ORF">BO70DRAFT_376695</name>
</gene>
<dbReference type="OrthoDB" id="4526596at2759"/>
<keyword evidence="1" id="KW-0521">NADP</keyword>
<comment type="caution">
    <text evidence="6">The sequence shown here is derived from an EMBL/GenBank/DDBJ whole genome shotgun (WGS) entry which is preliminary data.</text>
</comment>
<name>A0A317WZW8_9EURO</name>
<feature type="region of interest" description="Disordered" evidence="4">
    <location>
        <begin position="55"/>
        <end position="84"/>
    </location>
</feature>
<evidence type="ECO:0000259" key="5">
    <source>
        <dbReference type="Pfam" id="PF00248"/>
    </source>
</evidence>
<evidence type="ECO:0000256" key="3">
    <source>
        <dbReference type="ARBA" id="ARBA00038157"/>
    </source>
</evidence>
<dbReference type="PANTHER" id="PTHR43364:SF7">
    <property type="entry name" value="NADP-DEPENDENT OXIDOREDUCTASE DOMAIN-CONTAINING PROTEIN-RELATED"/>
    <property type="match status" value="1"/>
</dbReference>
<dbReference type="VEuPathDB" id="FungiDB:BO70DRAFT_376695"/>
<keyword evidence="7" id="KW-1185">Reference proteome</keyword>
<dbReference type="InterPro" id="IPR023210">
    <property type="entry name" value="NADP_OxRdtase_dom"/>
</dbReference>
<dbReference type="SUPFAM" id="SSF51430">
    <property type="entry name" value="NAD(P)-linked oxidoreductase"/>
    <property type="match status" value="1"/>
</dbReference>
<dbReference type="InterPro" id="IPR050523">
    <property type="entry name" value="AKR_Detox_Biosynth"/>
</dbReference>
<feature type="domain" description="NADP-dependent oxidoreductase" evidence="5">
    <location>
        <begin position="2"/>
        <end position="70"/>
    </location>
</feature>
<dbReference type="Gene3D" id="3.20.20.100">
    <property type="entry name" value="NADP-dependent oxidoreductase domain"/>
    <property type="match status" value="1"/>
</dbReference>
<evidence type="ECO:0000313" key="7">
    <source>
        <dbReference type="Proteomes" id="UP000247233"/>
    </source>
</evidence>
<evidence type="ECO:0000256" key="2">
    <source>
        <dbReference type="ARBA" id="ARBA00023002"/>
    </source>
</evidence>
<keyword evidence="2" id="KW-0560">Oxidoreductase</keyword>
<dbReference type="PANTHER" id="PTHR43364">
    <property type="entry name" value="NADH-SPECIFIC METHYLGLYOXAL REDUCTASE-RELATED"/>
    <property type="match status" value="1"/>
</dbReference>
<comment type="similarity">
    <text evidence="3">Belongs to the aldo/keto reductase family. Aldo/keto reductase 2 subfamily.</text>
</comment>
<dbReference type="Pfam" id="PF00248">
    <property type="entry name" value="Aldo_ket_red"/>
    <property type="match status" value="1"/>
</dbReference>
<dbReference type="EMBL" id="MSFL01000002">
    <property type="protein sequence ID" value="PWY90872.1"/>
    <property type="molecule type" value="Genomic_DNA"/>
</dbReference>
<dbReference type="InterPro" id="IPR036812">
    <property type="entry name" value="NAD(P)_OxRdtase_dom_sf"/>
</dbReference>
<dbReference type="RefSeq" id="XP_025403315.1">
    <property type="nucleotide sequence ID" value="XM_025545147.1"/>
</dbReference>
<evidence type="ECO:0000256" key="1">
    <source>
        <dbReference type="ARBA" id="ARBA00022857"/>
    </source>
</evidence>
<reference evidence="6 7" key="1">
    <citation type="submission" date="2016-12" db="EMBL/GenBank/DDBJ databases">
        <title>The genomes of Aspergillus section Nigri reveals drivers in fungal speciation.</title>
        <authorList>
            <consortium name="DOE Joint Genome Institute"/>
            <person name="Vesth T.C."/>
            <person name="Nybo J."/>
            <person name="Theobald S."/>
            <person name="Brandl J."/>
            <person name="Frisvad J.C."/>
            <person name="Nielsen K.F."/>
            <person name="Lyhne E.K."/>
            <person name="Kogle M.E."/>
            <person name="Kuo A."/>
            <person name="Riley R."/>
            <person name="Clum A."/>
            <person name="Nolan M."/>
            <person name="Lipzen A."/>
            <person name="Salamov A."/>
            <person name="Henrissat B."/>
            <person name="Wiebenga A."/>
            <person name="De Vries R.P."/>
            <person name="Grigoriev I.V."/>
            <person name="Mortensen U.H."/>
            <person name="Andersen M.R."/>
            <person name="Baker S.E."/>
        </authorList>
    </citation>
    <scope>NUCLEOTIDE SEQUENCE [LARGE SCALE GENOMIC DNA]</scope>
    <source>
        <strain evidence="6 7">CBS 117.55</strain>
    </source>
</reference>
<dbReference type="GeneID" id="37067384"/>
<dbReference type="STRING" id="1448321.A0A317WZW8"/>
<dbReference type="Proteomes" id="UP000247233">
    <property type="component" value="Unassembled WGS sequence"/>
</dbReference>
<evidence type="ECO:0000313" key="6">
    <source>
        <dbReference type="EMBL" id="PWY90872.1"/>
    </source>
</evidence>
<dbReference type="AlphaFoldDB" id="A0A317WZW8"/>